<reference evidence="2 3" key="1">
    <citation type="submission" date="2012-06" db="EMBL/GenBank/DDBJ databases">
        <title>Finished plasmid 1 of genome of Chroococcidiopsis thermalis PCC 7203.</title>
        <authorList>
            <consortium name="US DOE Joint Genome Institute"/>
            <person name="Gugger M."/>
            <person name="Coursin T."/>
            <person name="Rippka R."/>
            <person name="Tandeau De Marsac N."/>
            <person name="Huntemann M."/>
            <person name="Wei C.-L."/>
            <person name="Han J."/>
            <person name="Detter J.C."/>
            <person name="Han C."/>
            <person name="Tapia R."/>
            <person name="Davenport K."/>
            <person name="Daligault H."/>
            <person name="Erkkila T."/>
            <person name="Gu W."/>
            <person name="Munk A.C.C."/>
            <person name="Teshima H."/>
            <person name="Xu Y."/>
            <person name="Chain P."/>
            <person name="Chen A."/>
            <person name="Krypides N."/>
            <person name="Mavromatis K."/>
            <person name="Markowitz V."/>
            <person name="Szeto E."/>
            <person name="Ivanova N."/>
            <person name="Mikhailova N."/>
            <person name="Ovchinnikova G."/>
            <person name="Pagani I."/>
            <person name="Pati A."/>
            <person name="Goodwin L."/>
            <person name="Peters L."/>
            <person name="Pitluck S."/>
            <person name="Woyke T."/>
            <person name="Kerfeld C."/>
        </authorList>
    </citation>
    <scope>NUCLEOTIDE SEQUENCE [LARGE SCALE GENOMIC DNA]</scope>
    <source>
        <strain evidence="2 3">PCC 7203</strain>
        <plasmid evidence="2 3">pCHRO.01</plasmid>
    </source>
</reference>
<evidence type="ECO:0008006" key="4">
    <source>
        <dbReference type="Google" id="ProtNLM"/>
    </source>
</evidence>
<dbReference type="InParanoid" id="K9UA40"/>
<keyword evidence="2" id="KW-0614">Plasmid</keyword>
<dbReference type="PATRIC" id="fig|251229.3.peg.6921"/>
<accession>K9UA40</accession>
<dbReference type="Pfam" id="PF07077">
    <property type="entry name" value="DUF1345"/>
    <property type="match status" value="1"/>
</dbReference>
<gene>
    <name evidence="2" type="ORF">Chro_5927</name>
</gene>
<name>K9UA40_CHRTP</name>
<dbReference type="InterPro" id="IPR009781">
    <property type="entry name" value="DUF1345"/>
</dbReference>
<feature type="transmembrane region" description="Helical" evidence="1">
    <location>
        <begin position="194"/>
        <end position="216"/>
    </location>
</feature>
<dbReference type="EMBL" id="CP003598">
    <property type="protein sequence ID" value="AFY91261.1"/>
    <property type="molecule type" value="Genomic_DNA"/>
</dbReference>
<sequence length="219" mass="24491">MLRNLDARPRLLISIVVSGLVYTLLPEYLNLPTRIIIGWDSGATCFLALAWSMMLGATPQKMQRSAQRQDEGRLAILTLVVVAACISLLAIGFMLKNTKGLPETLLVLHVMLAGATVVCSWLLIHTMFALQYAHDYYRSDRHNATSETQDEGLDFPQETQPDYWDFLYFSFVIGMTCQVSDVQVTSRSMRQLSLVHGVLTFFFNTVILALSINIVAGLI</sequence>
<dbReference type="OrthoDB" id="64737at2"/>
<feature type="transmembrane region" description="Helical" evidence="1">
    <location>
        <begin position="35"/>
        <end position="53"/>
    </location>
</feature>
<dbReference type="HOGENOM" id="CLU_098677_1_0_3"/>
<keyword evidence="1" id="KW-0812">Transmembrane</keyword>
<protein>
    <recommendedName>
        <fullName evidence="4">DUF1345 domain-containing protein</fullName>
    </recommendedName>
</protein>
<dbReference type="Proteomes" id="UP000010384">
    <property type="component" value="Plasmid pCHRO.01"/>
</dbReference>
<proteinExistence type="predicted"/>
<feature type="transmembrane region" description="Helical" evidence="1">
    <location>
        <begin position="12"/>
        <end position="29"/>
    </location>
</feature>
<evidence type="ECO:0000313" key="2">
    <source>
        <dbReference type="EMBL" id="AFY91261.1"/>
    </source>
</evidence>
<keyword evidence="3" id="KW-1185">Reference proteome</keyword>
<keyword evidence="1" id="KW-0472">Membrane</keyword>
<evidence type="ECO:0000256" key="1">
    <source>
        <dbReference type="SAM" id="Phobius"/>
    </source>
</evidence>
<organism evidence="2 3">
    <name type="scientific">Chroococcidiopsis thermalis (strain PCC 7203)</name>
    <dbReference type="NCBI Taxonomy" id="251229"/>
    <lineage>
        <taxon>Bacteria</taxon>
        <taxon>Bacillati</taxon>
        <taxon>Cyanobacteriota</taxon>
        <taxon>Cyanophyceae</taxon>
        <taxon>Chroococcidiopsidales</taxon>
        <taxon>Chroococcidiopsidaceae</taxon>
        <taxon>Chroococcidiopsis</taxon>
    </lineage>
</organism>
<dbReference type="KEGG" id="cthe:Chro_5927"/>
<feature type="transmembrane region" description="Helical" evidence="1">
    <location>
        <begin position="107"/>
        <end position="130"/>
    </location>
</feature>
<geneLocation type="plasmid" evidence="2 3">
    <name>pCHRO.01</name>
</geneLocation>
<feature type="transmembrane region" description="Helical" evidence="1">
    <location>
        <begin position="74"/>
        <end position="95"/>
    </location>
</feature>
<keyword evidence="1" id="KW-1133">Transmembrane helix</keyword>
<dbReference type="AlphaFoldDB" id="K9UA40"/>
<evidence type="ECO:0000313" key="3">
    <source>
        <dbReference type="Proteomes" id="UP000010384"/>
    </source>
</evidence>